<dbReference type="InterPro" id="IPR036869">
    <property type="entry name" value="J_dom_sf"/>
</dbReference>
<dbReference type="PRINTS" id="PR00625">
    <property type="entry name" value="JDOMAIN"/>
</dbReference>
<reference evidence="2 3" key="1">
    <citation type="submission" date="2017-05" db="EMBL/GenBank/DDBJ databases">
        <title>Genome Analysis of Maritalea myrionectae HL2708#5.</title>
        <authorList>
            <consortium name="Cotde Inc.-PKNU"/>
            <person name="Jang D."/>
            <person name="Oh H.-M."/>
        </authorList>
    </citation>
    <scope>NUCLEOTIDE SEQUENCE [LARGE SCALE GENOMIC DNA]</scope>
    <source>
        <strain evidence="2 3">HL2708#5</strain>
    </source>
</reference>
<organism evidence="2 3">
    <name type="scientific">Maritalea myrionectae</name>
    <dbReference type="NCBI Taxonomy" id="454601"/>
    <lineage>
        <taxon>Bacteria</taxon>
        <taxon>Pseudomonadati</taxon>
        <taxon>Pseudomonadota</taxon>
        <taxon>Alphaproteobacteria</taxon>
        <taxon>Hyphomicrobiales</taxon>
        <taxon>Devosiaceae</taxon>
        <taxon>Maritalea</taxon>
    </lineage>
</organism>
<dbReference type="PROSITE" id="PS50076">
    <property type="entry name" value="DNAJ_2"/>
    <property type="match status" value="1"/>
</dbReference>
<sequence>MSVWTVIAHKIGSFSERTGLAGSLASLLDPETWLLGGKEAAFTLSLVALSAKMAAADGVVTADEIRAFRENVEIPAGAEEQVARVFDLAQQDVAGFETYARRVARLFQDSPETLEHVMDGLFHIAEADGLIHEDELAYLETVGVIFGLTEDEFDRLSARHMVAGDSDPYFVLGVDRDIADDELRAAYRKLVSEHHPDRLMAKGVPAELVQLTSKKMAAINHAYDQILESRQANSPESA</sequence>
<dbReference type="CDD" id="cd06257">
    <property type="entry name" value="DnaJ"/>
    <property type="match status" value="1"/>
</dbReference>
<dbReference type="SUPFAM" id="SSF46565">
    <property type="entry name" value="Chaperone J-domain"/>
    <property type="match status" value="1"/>
</dbReference>
<dbReference type="CDD" id="cd07316">
    <property type="entry name" value="terB_like_DjlA"/>
    <property type="match status" value="1"/>
</dbReference>
<dbReference type="InterPro" id="IPR001623">
    <property type="entry name" value="DnaJ_domain"/>
</dbReference>
<dbReference type="SMART" id="SM00271">
    <property type="entry name" value="DnaJ"/>
    <property type="match status" value="1"/>
</dbReference>
<dbReference type="Pfam" id="PF00226">
    <property type="entry name" value="DnaJ"/>
    <property type="match status" value="1"/>
</dbReference>
<dbReference type="SUPFAM" id="SSF158682">
    <property type="entry name" value="TerB-like"/>
    <property type="match status" value="1"/>
</dbReference>
<accession>A0A2R4MDD1</accession>
<dbReference type="Gene3D" id="1.10.287.110">
    <property type="entry name" value="DnaJ domain"/>
    <property type="match status" value="1"/>
</dbReference>
<dbReference type="Proteomes" id="UP000258927">
    <property type="component" value="Chromosome"/>
</dbReference>
<keyword evidence="3" id="KW-1185">Reference proteome</keyword>
<dbReference type="EMBL" id="CP021330">
    <property type="protein sequence ID" value="AVX03945.1"/>
    <property type="molecule type" value="Genomic_DNA"/>
</dbReference>
<gene>
    <name evidence="2" type="ORF">MXMO3_01415</name>
</gene>
<dbReference type="Pfam" id="PF05099">
    <property type="entry name" value="TerB"/>
    <property type="match status" value="1"/>
</dbReference>
<dbReference type="STRING" id="1122213.GCA_000423365_01379"/>
<evidence type="ECO:0000313" key="2">
    <source>
        <dbReference type="EMBL" id="AVX03945.1"/>
    </source>
</evidence>
<proteinExistence type="predicted"/>
<evidence type="ECO:0000259" key="1">
    <source>
        <dbReference type="PROSITE" id="PS50076"/>
    </source>
</evidence>
<dbReference type="AlphaFoldDB" id="A0A2R4MDD1"/>
<dbReference type="InterPro" id="IPR029024">
    <property type="entry name" value="TerB-like"/>
</dbReference>
<name>A0A2R4MDD1_9HYPH</name>
<dbReference type="RefSeq" id="WP_027834458.1">
    <property type="nucleotide sequence ID" value="NZ_CP021330.1"/>
</dbReference>
<dbReference type="Gene3D" id="1.10.3680.10">
    <property type="entry name" value="TerB-like"/>
    <property type="match status" value="1"/>
</dbReference>
<feature type="domain" description="J" evidence="1">
    <location>
        <begin position="167"/>
        <end position="231"/>
    </location>
</feature>
<protein>
    <submittedName>
        <fullName evidence="2">DnaJ-like protein DjlA</fullName>
    </submittedName>
</protein>
<dbReference type="KEGG" id="mmyr:MXMO3_01415"/>
<evidence type="ECO:0000313" key="3">
    <source>
        <dbReference type="Proteomes" id="UP000258927"/>
    </source>
</evidence>
<dbReference type="InterPro" id="IPR007791">
    <property type="entry name" value="DjlA_N"/>
</dbReference>